<gene>
    <name evidence="9" type="ORF">DealDRAFT_2351</name>
</gene>
<dbReference type="eggNOG" id="COG1561">
    <property type="taxonomic scope" value="Bacteria"/>
</dbReference>
<feature type="coiled-coil region" evidence="6">
    <location>
        <begin position="150"/>
        <end position="177"/>
    </location>
</feature>
<name>C0GIP2_DETAL</name>
<dbReference type="Proteomes" id="UP000006443">
    <property type="component" value="Unassembled WGS sequence"/>
</dbReference>
<comment type="cofactor">
    <cofactor evidence="1">
        <name>a divalent metal cation</name>
        <dbReference type="ChEBI" id="CHEBI:60240"/>
    </cofactor>
</comment>
<evidence type="ECO:0008006" key="11">
    <source>
        <dbReference type="Google" id="ProtNLM"/>
    </source>
</evidence>
<keyword evidence="4" id="KW-0378">Hydrolase</keyword>
<evidence type="ECO:0000256" key="1">
    <source>
        <dbReference type="ARBA" id="ARBA00001968"/>
    </source>
</evidence>
<comment type="caution">
    <text evidence="9">The sequence shown here is derived from an EMBL/GenBank/DDBJ whole genome shotgun (WGS) entry which is preliminary data.</text>
</comment>
<evidence type="ECO:0000313" key="10">
    <source>
        <dbReference type="Proteomes" id="UP000006443"/>
    </source>
</evidence>
<feature type="domain" description="Endoribonuclease YicC-like C-terminal" evidence="8">
    <location>
        <begin position="174"/>
        <end position="293"/>
    </location>
</feature>
<keyword evidence="6" id="KW-0175">Coiled coil</keyword>
<keyword evidence="10" id="KW-1185">Reference proteome</keyword>
<evidence type="ECO:0000313" key="9">
    <source>
        <dbReference type="EMBL" id="EEG76706.1"/>
    </source>
</evidence>
<evidence type="ECO:0000259" key="7">
    <source>
        <dbReference type="Pfam" id="PF03755"/>
    </source>
</evidence>
<dbReference type="PANTHER" id="PTHR30636">
    <property type="entry name" value="UPF0701 PROTEIN YICC"/>
    <property type="match status" value="1"/>
</dbReference>
<protein>
    <recommendedName>
        <fullName evidence="11">YicC domain protein</fullName>
    </recommendedName>
</protein>
<proteinExistence type="inferred from homology"/>
<keyword evidence="3" id="KW-0255">Endonuclease</keyword>
<reference evidence="9 10" key="1">
    <citation type="submission" date="2009-02" db="EMBL/GenBank/DDBJ databases">
        <title>Sequencing of the draft genome and assembly of Dethiobacter alkaliphilus AHT 1.</title>
        <authorList>
            <consortium name="US DOE Joint Genome Institute (JGI-PGF)"/>
            <person name="Lucas S."/>
            <person name="Copeland A."/>
            <person name="Lapidus A."/>
            <person name="Glavina del Rio T."/>
            <person name="Dalin E."/>
            <person name="Tice H."/>
            <person name="Bruce D."/>
            <person name="Goodwin L."/>
            <person name="Pitluck S."/>
            <person name="Larimer F."/>
            <person name="Land M.L."/>
            <person name="Hauser L."/>
            <person name="Muyzer G."/>
        </authorList>
    </citation>
    <scope>NUCLEOTIDE SEQUENCE [LARGE SCALE GENOMIC DNA]</scope>
    <source>
        <strain evidence="9 10">AHT 1</strain>
    </source>
</reference>
<dbReference type="Pfam" id="PF08340">
    <property type="entry name" value="YicC-like_C"/>
    <property type="match status" value="1"/>
</dbReference>
<dbReference type="GO" id="GO:0016787">
    <property type="term" value="F:hydrolase activity"/>
    <property type="evidence" value="ECO:0007669"/>
    <property type="project" value="UniProtKB-KW"/>
</dbReference>
<dbReference type="PANTHER" id="PTHR30636:SF3">
    <property type="entry name" value="UPF0701 PROTEIN YICC"/>
    <property type="match status" value="1"/>
</dbReference>
<dbReference type="EMBL" id="ACJM01000013">
    <property type="protein sequence ID" value="EEG76706.1"/>
    <property type="molecule type" value="Genomic_DNA"/>
</dbReference>
<evidence type="ECO:0000256" key="4">
    <source>
        <dbReference type="ARBA" id="ARBA00022801"/>
    </source>
</evidence>
<dbReference type="OrthoDB" id="9771229at2"/>
<evidence type="ECO:0000256" key="5">
    <source>
        <dbReference type="ARBA" id="ARBA00035648"/>
    </source>
</evidence>
<keyword evidence="2" id="KW-0540">Nuclease</keyword>
<dbReference type="RefSeq" id="WP_008517655.1">
    <property type="nucleotide sequence ID" value="NZ_ACJM01000013.1"/>
</dbReference>
<dbReference type="NCBIfam" id="TIGR00255">
    <property type="entry name" value="YicC/YloC family endoribonuclease"/>
    <property type="match status" value="1"/>
</dbReference>
<dbReference type="Pfam" id="PF03755">
    <property type="entry name" value="YicC-like_N"/>
    <property type="match status" value="1"/>
</dbReference>
<dbReference type="InterPro" id="IPR013551">
    <property type="entry name" value="YicC-like_C"/>
</dbReference>
<dbReference type="InterPro" id="IPR013527">
    <property type="entry name" value="YicC-like_N"/>
</dbReference>
<dbReference type="STRING" id="555088.DealDRAFT_2351"/>
<evidence type="ECO:0000256" key="3">
    <source>
        <dbReference type="ARBA" id="ARBA00022759"/>
    </source>
</evidence>
<dbReference type="AlphaFoldDB" id="C0GIP2"/>
<evidence type="ECO:0000256" key="6">
    <source>
        <dbReference type="SAM" id="Coils"/>
    </source>
</evidence>
<evidence type="ECO:0000256" key="2">
    <source>
        <dbReference type="ARBA" id="ARBA00022722"/>
    </source>
</evidence>
<dbReference type="GO" id="GO:0004521">
    <property type="term" value="F:RNA endonuclease activity"/>
    <property type="evidence" value="ECO:0007669"/>
    <property type="project" value="InterPro"/>
</dbReference>
<dbReference type="InterPro" id="IPR005229">
    <property type="entry name" value="YicC/YloC-like"/>
</dbReference>
<accession>C0GIP2</accession>
<organism evidence="9 10">
    <name type="scientific">Dethiobacter alkaliphilus AHT 1</name>
    <dbReference type="NCBI Taxonomy" id="555088"/>
    <lineage>
        <taxon>Bacteria</taxon>
        <taxon>Bacillati</taxon>
        <taxon>Bacillota</taxon>
        <taxon>Dethiobacteria</taxon>
        <taxon>Dethiobacterales</taxon>
        <taxon>Dethiobacteraceae</taxon>
        <taxon>Dethiobacter</taxon>
    </lineage>
</organism>
<evidence type="ECO:0000259" key="8">
    <source>
        <dbReference type="Pfam" id="PF08340"/>
    </source>
</evidence>
<comment type="similarity">
    <text evidence="5">Belongs to the YicC/YloC family.</text>
</comment>
<sequence length="293" mass="33772">MIRSMTGYGQADSAPDESIRFKVEMRSVNHRYLDVSIRMPREIQSLEDRVRRSVQKRVSRGRVDVFINWKLDSADAVSVTVDRGLVLAYQQALTEMSEVCSLDEKPGLDLLSRFPDVLRVEKEQTDADEIWQQLEPVLLRAIDGLLSQRREEGERLAADFRKRLDAVEETSKQVEKRAPSVVEEYRNKLQDRLNEYLGQAEMDPARVLTEAAVFADRSNVTEELVRLASHLTAFRETLQTEEPVGRKLDFLTQELFREINTIGSKANDYEIASLVVNMKTELEKIREQVQNIE</sequence>
<feature type="domain" description="Endoribonuclease YicC-like N-terminal" evidence="7">
    <location>
        <begin position="2"/>
        <end position="157"/>
    </location>
</feature>